<dbReference type="SUPFAM" id="SSF158682">
    <property type="entry name" value="TerB-like"/>
    <property type="match status" value="1"/>
</dbReference>
<comment type="caution">
    <text evidence="2">The sequence shown here is derived from an EMBL/GenBank/DDBJ whole genome shotgun (WGS) entry which is preliminary data.</text>
</comment>
<gene>
    <name evidence="2" type="ORF">EPK99_22005</name>
</gene>
<accession>A0A3S3RGF8</accession>
<dbReference type="AlphaFoldDB" id="A0A3S3RGF8"/>
<protein>
    <recommendedName>
        <fullName evidence="1">Co-chaperone DjlA N-terminal domain-containing protein</fullName>
    </recommendedName>
</protein>
<dbReference type="OrthoDB" id="5402150at2"/>
<dbReference type="CDD" id="cd07313">
    <property type="entry name" value="terB_like_2"/>
    <property type="match status" value="1"/>
</dbReference>
<dbReference type="EMBL" id="SBIP01000005">
    <property type="protein sequence ID" value="RWX75141.1"/>
    <property type="molecule type" value="Genomic_DNA"/>
</dbReference>
<keyword evidence="3" id="KW-1185">Reference proteome</keyword>
<evidence type="ECO:0000313" key="3">
    <source>
        <dbReference type="Proteomes" id="UP000287687"/>
    </source>
</evidence>
<dbReference type="Pfam" id="PF05099">
    <property type="entry name" value="TerB"/>
    <property type="match status" value="1"/>
</dbReference>
<feature type="domain" description="Co-chaperone DjlA N-terminal" evidence="1">
    <location>
        <begin position="28"/>
        <end position="144"/>
    </location>
</feature>
<organism evidence="2 3">
    <name type="scientific">Neorhizobium lilium</name>
    <dbReference type="NCBI Taxonomy" id="2503024"/>
    <lineage>
        <taxon>Bacteria</taxon>
        <taxon>Pseudomonadati</taxon>
        <taxon>Pseudomonadota</taxon>
        <taxon>Alphaproteobacteria</taxon>
        <taxon>Hyphomicrobiales</taxon>
        <taxon>Rhizobiaceae</taxon>
        <taxon>Rhizobium/Agrobacterium group</taxon>
        <taxon>Neorhizobium</taxon>
    </lineage>
</organism>
<sequence length="164" mass="18765">MLDRIQAFLHTLTAPHQPQEFAPDDPRVAFVALCFQVMEADGNISDKERQKFRDLLRDRYDLSDDRLKHLIQAGQEAGSEAVDYYRFTSDLRRHLVNEDDRIELLGILWDIVYADGERSEIEDHVIWRIADLLGVSARDRVLQRQRAAAQAGEEDMVGAEAGGE</sequence>
<proteinExistence type="predicted"/>
<dbReference type="InterPro" id="IPR029024">
    <property type="entry name" value="TerB-like"/>
</dbReference>
<dbReference type="Gene3D" id="1.10.3680.10">
    <property type="entry name" value="TerB-like"/>
    <property type="match status" value="1"/>
</dbReference>
<evidence type="ECO:0000259" key="1">
    <source>
        <dbReference type="Pfam" id="PF05099"/>
    </source>
</evidence>
<dbReference type="Proteomes" id="UP000287687">
    <property type="component" value="Unassembled WGS sequence"/>
</dbReference>
<dbReference type="RefSeq" id="WP_128445240.1">
    <property type="nucleotide sequence ID" value="NZ_SBIP01000005.1"/>
</dbReference>
<evidence type="ECO:0000313" key="2">
    <source>
        <dbReference type="EMBL" id="RWX75141.1"/>
    </source>
</evidence>
<dbReference type="InterPro" id="IPR007791">
    <property type="entry name" value="DjlA_N"/>
</dbReference>
<name>A0A3S3RGF8_9HYPH</name>
<reference evidence="2 3" key="1">
    <citation type="submission" date="2019-01" db="EMBL/GenBank/DDBJ databases">
        <title>The draft genome of Rhizobium sp. 24NR.</title>
        <authorList>
            <person name="Liu L."/>
            <person name="Liang L."/>
            <person name="Shi S."/>
            <person name="Xu L."/>
            <person name="Wang X."/>
            <person name="Li L."/>
            <person name="Zhang X."/>
        </authorList>
    </citation>
    <scope>NUCLEOTIDE SEQUENCE [LARGE SCALE GENOMIC DNA]</scope>
    <source>
        <strain evidence="2 3">24NR</strain>
    </source>
</reference>